<keyword evidence="2" id="KW-1185">Reference proteome</keyword>
<name>A0ABZ0IQS3_9BACT</name>
<evidence type="ECO:0000313" key="1">
    <source>
        <dbReference type="EMBL" id="WOK07365.1"/>
    </source>
</evidence>
<dbReference type="InterPro" id="IPR011044">
    <property type="entry name" value="Quino_amine_DH_bsu"/>
</dbReference>
<gene>
    <name evidence="1" type="ORF">RT717_01860</name>
</gene>
<dbReference type="EMBL" id="CP136051">
    <property type="protein sequence ID" value="WOK07365.1"/>
    <property type="molecule type" value="Genomic_DNA"/>
</dbReference>
<dbReference type="SUPFAM" id="SSF50969">
    <property type="entry name" value="YVTN repeat-like/Quinoprotein amine dehydrogenase"/>
    <property type="match status" value="1"/>
</dbReference>
<dbReference type="PANTHER" id="PTHR31270:SF1">
    <property type="entry name" value="GLUTAMINYL-PEPTIDE CYCLOTRANSFERASE"/>
    <property type="match status" value="1"/>
</dbReference>
<dbReference type="PANTHER" id="PTHR31270">
    <property type="entry name" value="GLUTAMINYL-PEPTIDE CYCLOTRANSFERASE"/>
    <property type="match status" value="1"/>
</dbReference>
<dbReference type="Pfam" id="PF05096">
    <property type="entry name" value="Glu_cyclase_2"/>
    <property type="match status" value="1"/>
</dbReference>
<dbReference type="InterPro" id="IPR015943">
    <property type="entry name" value="WD40/YVTN_repeat-like_dom_sf"/>
</dbReference>
<organism evidence="1 2">
    <name type="scientific">Imperialibacter roseus</name>
    <dbReference type="NCBI Taxonomy" id="1324217"/>
    <lineage>
        <taxon>Bacteria</taxon>
        <taxon>Pseudomonadati</taxon>
        <taxon>Bacteroidota</taxon>
        <taxon>Cytophagia</taxon>
        <taxon>Cytophagales</taxon>
        <taxon>Flammeovirgaceae</taxon>
        <taxon>Imperialibacter</taxon>
    </lineage>
</organism>
<reference evidence="1 2" key="1">
    <citation type="journal article" date="2023" name="Microbiol. Resour. Announc.">
        <title>Complete Genome Sequence of Imperialibacter roseus strain P4T.</title>
        <authorList>
            <person name="Tizabi D.R."/>
            <person name="Bachvaroff T."/>
            <person name="Hill R.T."/>
        </authorList>
    </citation>
    <scope>NUCLEOTIDE SEQUENCE [LARGE SCALE GENOMIC DNA]</scope>
    <source>
        <strain evidence="1 2">P4T</strain>
    </source>
</reference>
<dbReference type="RefSeq" id="WP_317490044.1">
    <property type="nucleotide sequence ID" value="NZ_CP136051.1"/>
</dbReference>
<dbReference type="PROSITE" id="PS51257">
    <property type="entry name" value="PROKAR_LIPOPROTEIN"/>
    <property type="match status" value="1"/>
</dbReference>
<evidence type="ECO:0000313" key="2">
    <source>
        <dbReference type="Proteomes" id="UP001302349"/>
    </source>
</evidence>
<dbReference type="Gene3D" id="2.130.10.10">
    <property type="entry name" value="YVTN repeat-like/Quinoprotein amine dehydrogenase"/>
    <property type="match status" value="1"/>
</dbReference>
<dbReference type="Proteomes" id="UP001302349">
    <property type="component" value="Chromosome"/>
</dbReference>
<protein>
    <submittedName>
        <fullName evidence="1">Glutaminyl-peptide cyclotransferase</fullName>
    </submittedName>
</protein>
<sequence>MTYKSFSWLIITVLAAACTSTEKKEEATSDRIDFKIHSQLPHDTGSFTEGFVVHNGKLYESTGEEGRSWFGVLNIKTGKPEKKVDLAEEYFGEGITILNNKVYQLTWKNKQGFVYDLNTFEKVNEFTYETEGWGLTHDGKNLIMSDGKSSLFYLDTASLKVTKTLPVTYQGQPVTMINELEYVNGYIFANIWQTNSIVKIDPADGEVVGVLDLSALAEQAKLKNPQVDVLNGIAWYEGTKSLLVTGKYWPTIYALKLEE</sequence>
<accession>A0ABZ0IQS3</accession>
<proteinExistence type="predicted"/>
<dbReference type="InterPro" id="IPR007788">
    <property type="entry name" value="QCT"/>
</dbReference>